<dbReference type="Proteomes" id="UP001151760">
    <property type="component" value="Unassembled WGS sequence"/>
</dbReference>
<gene>
    <name evidence="2" type="ORF">Tco_0726046</name>
</gene>
<protein>
    <submittedName>
        <fullName evidence="2">Uncharacterized protein</fullName>
    </submittedName>
</protein>
<comment type="caution">
    <text evidence="2">The sequence shown here is derived from an EMBL/GenBank/DDBJ whole genome shotgun (WGS) entry which is preliminary data.</text>
</comment>
<feature type="region of interest" description="Disordered" evidence="1">
    <location>
        <begin position="1"/>
        <end position="37"/>
    </location>
</feature>
<proteinExistence type="predicted"/>
<evidence type="ECO:0000313" key="3">
    <source>
        <dbReference type="Proteomes" id="UP001151760"/>
    </source>
</evidence>
<dbReference type="EMBL" id="BQNB010010355">
    <property type="protein sequence ID" value="GJS76165.1"/>
    <property type="molecule type" value="Genomic_DNA"/>
</dbReference>
<sequence>MPSTLLDMQDDKSKSDVEKCDNETAQSMDSSYKRHRGETNDLSLCELDEYDFYDGYDDVVLDLTEERLISISDHRLDARLYLVSLARLVERISEIENEAENKIS</sequence>
<evidence type="ECO:0000256" key="1">
    <source>
        <dbReference type="SAM" id="MobiDB-lite"/>
    </source>
</evidence>
<feature type="compositionally biased region" description="Basic and acidic residues" evidence="1">
    <location>
        <begin position="9"/>
        <end position="22"/>
    </location>
</feature>
<organism evidence="2 3">
    <name type="scientific">Tanacetum coccineum</name>
    <dbReference type="NCBI Taxonomy" id="301880"/>
    <lineage>
        <taxon>Eukaryota</taxon>
        <taxon>Viridiplantae</taxon>
        <taxon>Streptophyta</taxon>
        <taxon>Embryophyta</taxon>
        <taxon>Tracheophyta</taxon>
        <taxon>Spermatophyta</taxon>
        <taxon>Magnoliopsida</taxon>
        <taxon>eudicotyledons</taxon>
        <taxon>Gunneridae</taxon>
        <taxon>Pentapetalae</taxon>
        <taxon>asterids</taxon>
        <taxon>campanulids</taxon>
        <taxon>Asterales</taxon>
        <taxon>Asteraceae</taxon>
        <taxon>Asteroideae</taxon>
        <taxon>Anthemideae</taxon>
        <taxon>Anthemidinae</taxon>
        <taxon>Tanacetum</taxon>
    </lineage>
</organism>
<accession>A0ABQ4YGT7</accession>
<reference evidence="2" key="1">
    <citation type="journal article" date="2022" name="Int. J. Mol. Sci.">
        <title>Draft Genome of Tanacetum Coccineum: Genomic Comparison of Closely Related Tanacetum-Family Plants.</title>
        <authorList>
            <person name="Yamashiro T."/>
            <person name="Shiraishi A."/>
            <person name="Nakayama K."/>
            <person name="Satake H."/>
        </authorList>
    </citation>
    <scope>NUCLEOTIDE SEQUENCE</scope>
</reference>
<evidence type="ECO:0000313" key="2">
    <source>
        <dbReference type="EMBL" id="GJS76165.1"/>
    </source>
</evidence>
<name>A0ABQ4YGT7_9ASTR</name>
<reference evidence="2" key="2">
    <citation type="submission" date="2022-01" db="EMBL/GenBank/DDBJ databases">
        <authorList>
            <person name="Yamashiro T."/>
            <person name="Shiraishi A."/>
            <person name="Satake H."/>
            <person name="Nakayama K."/>
        </authorList>
    </citation>
    <scope>NUCLEOTIDE SEQUENCE</scope>
</reference>
<keyword evidence="3" id="KW-1185">Reference proteome</keyword>